<dbReference type="AlphaFoldDB" id="A0AAN1WG99"/>
<feature type="signal peptide" evidence="1">
    <location>
        <begin position="1"/>
        <end position="25"/>
    </location>
</feature>
<evidence type="ECO:0000313" key="3">
    <source>
        <dbReference type="Proteomes" id="UP001320119"/>
    </source>
</evidence>
<accession>A0AAN1WG99</accession>
<proteinExistence type="predicted"/>
<feature type="chain" id="PRO_5043018940" evidence="1">
    <location>
        <begin position="26"/>
        <end position="338"/>
    </location>
</feature>
<evidence type="ECO:0000256" key="1">
    <source>
        <dbReference type="SAM" id="SignalP"/>
    </source>
</evidence>
<keyword evidence="3" id="KW-1185">Reference proteome</keyword>
<reference evidence="2 3" key="1">
    <citation type="journal article" date="2022" name="IScience">
        <title>An ultrasensitive nanofiber-based assay for enzymatic hydrolysis and deep-sea microbial degradation of cellulose.</title>
        <authorList>
            <person name="Tsudome M."/>
            <person name="Tachioka M."/>
            <person name="Miyazaki M."/>
            <person name="Uchimura K."/>
            <person name="Tsuda M."/>
            <person name="Takaki Y."/>
            <person name="Deguchi S."/>
        </authorList>
    </citation>
    <scope>NUCLEOTIDE SEQUENCE [LARGE SCALE GENOMIC DNA]</scope>
    <source>
        <strain evidence="2 3">GE09</strain>
    </source>
</reference>
<organism evidence="2 3">
    <name type="scientific">Marinagarivorans cellulosilyticus</name>
    <dbReference type="NCBI Taxonomy" id="2721545"/>
    <lineage>
        <taxon>Bacteria</taxon>
        <taxon>Pseudomonadati</taxon>
        <taxon>Pseudomonadota</taxon>
        <taxon>Gammaproteobacteria</taxon>
        <taxon>Cellvibrionales</taxon>
        <taxon>Cellvibrionaceae</taxon>
        <taxon>Marinagarivorans</taxon>
    </lineage>
</organism>
<evidence type="ECO:0000313" key="2">
    <source>
        <dbReference type="EMBL" id="BCD97047.1"/>
    </source>
</evidence>
<protein>
    <submittedName>
        <fullName evidence="2">Uncharacterized protein</fullName>
    </submittedName>
</protein>
<dbReference type="KEGG" id="marq:MARGE09_P1247"/>
<dbReference type="RefSeq" id="WP_236986524.1">
    <property type="nucleotide sequence ID" value="NZ_AP023086.1"/>
</dbReference>
<name>A0AAN1WG99_9GAMM</name>
<dbReference type="EMBL" id="AP023086">
    <property type="protein sequence ID" value="BCD97047.1"/>
    <property type="molecule type" value="Genomic_DNA"/>
</dbReference>
<sequence length="338" mass="36054">MQFKQLLCAASLIGAAFTASQPALSAIQSDRSLMITETQILNQFSAQAIFEKLLADEGDTNQTAQDVLDNWPGCQNAANQTFNGFPVTCRSLTLGNINNYRPIALTNRFDLADDQQCGEYRIAFADVLGTGEAINFMILEAQLPNPSPSLGKEGCRPIAEFWANLSANNNTASRGVALKQFYFEGINGIPAVFDVNHFAGGENGSGQIRLNHRNSRLTTWSQFEFRTIPNSGSLVIAQSTAKDTPFDELATDASTHPLASAFKSAVLDALTVNGENLLANTMSALSINLPDNLATGSSISDEFGTDIFGGVLGHFDAQGSFANDIQSQLNAAGSGLTP</sequence>
<keyword evidence="1" id="KW-0732">Signal</keyword>
<gene>
    <name evidence="2" type="ORF">MARGE09_P1247</name>
</gene>
<dbReference type="Proteomes" id="UP001320119">
    <property type="component" value="Chromosome"/>
</dbReference>